<reference evidence="1" key="1">
    <citation type="journal article" date="2023" name="Mol. Phylogenet. Evol.">
        <title>Genome-scale phylogeny and comparative genomics of the fungal order Sordariales.</title>
        <authorList>
            <person name="Hensen N."/>
            <person name="Bonometti L."/>
            <person name="Westerberg I."/>
            <person name="Brannstrom I.O."/>
            <person name="Guillou S."/>
            <person name="Cros-Aarteil S."/>
            <person name="Calhoun S."/>
            <person name="Haridas S."/>
            <person name="Kuo A."/>
            <person name="Mondo S."/>
            <person name="Pangilinan J."/>
            <person name="Riley R."/>
            <person name="LaButti K."/>
            <person name="Andreopoulos B."/>
            <person name="Lipzen A."/>
            <person name="Chen C."/>
            <person name="Yan M."/>
            <person name="Daum C."/>
            <person name="Ng V."/>
            <person name="Clum A."/>
            <person name="Steindorff A."/>
            <person name="Ohm R.A."/>
            <person name="Martin F."/>
            <person name="Silar P."/>
            <person name="Natvig D.O."/>
            <person name="Lalanne C."/>
            <person name="Gautier V."/>
            <person name="Ament-Velasquez S.L."/>
            <person name="Kruys A."/>
            <person name="Hutchinson M.I."/>
            <person name="Powell A.J."/>
            <person name="Barry K."/>
            <person name="Miller A.N."/>
            <person name="Grigoriev I.V."/>
            <person name="Debuchy R."/>
            <person name="Gladieux P."/>
            <person name="Hiltunen Thoren M."/>
            <person name="Johannesson H."/>
        </authorList>
    </citation>
    <scope>NUCLEOTIDE SEQUENCE</scope>
    <source>
        <strain evidence="1">CBS 892.96</strain>
    </source>
</reference>
<organism evidence="1 2">
    <name type="scientific">Triangularia setosa</name>
    <dbReference type="NCBI Taxonomy" id="2587417"/>
    <lineage>
        <taxon>Eukaryota</taxon>
        <taxon>Fungi</taxon>
        <taxon>Dikarya</taxon>
        <taxon>Ascomycota</taxon>
        <taxon>Pezizomycotina</taxon>
        <taxon>Sordariomycetes</taxon>
        <taxon>Sordariomycetidae</taxon>
        <taxon>Sordariales</taxon>
        <taxon>Podosporaceae</taxon>
        <taxon>Triangularia</taxon>
    </lineage>
</organism>
<gene>
    <name evidence="1" type="ORF">QBC36DRAFT_354326</name>
</gene>
<evidence type="ECO:0000313" key="1">
    <source>
        <dbReference type="EMBL" id="KAK4175576.1"/>
    </source>
</evidence>
<dbReference type="Proteomes" id="UP001302321">
    <property type="component" value="Unassembled WGS sequence"/>
</dbReference>
<name>A0AAN6W749_9PEZI</name>
<sequence length="229" mass="25686">MVRRCHLAHRTGERTLCAGSPTVILSLVPKPTPSQTASTLPSTTPPPPMDTSLLEDAEITMTVILEIGTHNFDSIEYDGGLPMVICYLDDDPKTTCIAKIYDGVDYPRWVRMTLVDYYEGAKTMEARISRAYLRWVNLRTVLSFIRTTGFQMIPSKLSASPPPPPWEAGAAYLAALAYRSEETCKRETCFSGWLPEGWVESQDLAARWLLDTFGDESEKYMLLPAEILR</sequence>
<reference evidence="1" key="2">
    <citation type="submission" date="2023-05" db="EMBL/GenBank/DDBJ databases">
        <authorList>
            <consortium name="Lawrence Berkeley National Laboratory"/>
            <person name="Steindorff A."/>
            <person name="Hensen N."/>
            <person name="Bonometti L."/>
            <person name="Westerberg I."/>
            <person name="Brannstrom I.O."/>
            <person name="Guillou S."/>
            <person name="Cros-Aarteil S."/>
            <person name="Calhoun S."/>
            <person name="Haridas S."/>
            <person name="Kuo A."/>
            <person name="Mondo S."/>
            <person name="Pangilinan J."/>
            <person name="Riley R."/>
            <person name="Labutti K."/>
            <person name="Andreopoulos B."/>
            <person name="Lipzen A."/>
            <person name="Chen C."/>
            <person name="Yanf M."/>
            <person name="Daum C."/>
            <person name="Ng V."/>
            <person name="Clum A."/>
            <person name="Ohm R."/>
            <person name="Martin F."/>
            <person name="Silar P."/>
            <person name="Natvig D."/>
            <person name="Lalanne C."/>
            <person name="Gautier V."/>
            <person name="Ament-Velasquez S.L."/>
            <person name="Kruys A."/>
            <person name="Hutchinson M.I."/>
            <person name="Powell A.J."/>
            <person name="Barry K."/>
            <person name="Miller A.N."/>
            <person name="Grigoriev I.V."/>
            <person name="Debuchy R."/>
            <person name="Gladieux P."/>
            <person name="Thoren M.H."/>
            <person name="Johannesson H."/>
        </authorList>
    </citation>
    <scope>NUCLEOTIDE SEQUENCE</scope>
    <source>
        <strain evidence="1">CBS 892.96</strain>
    </source>
</reference>
<dbReference type="EMBL" id="MU866229">
    <property type="protein sequence ID" value="KAK4175576.1"/>
    <property type="molecule type" value="Genomic_DNA"/>
</dbReference>
<dbReference type="AlphaFoldDB" id="A0AAN6W749"/>
<accession>A0AAN6W749</accession>
<protein>
    <submittedName>
        <fullName evidence="1">Uncharacterized protein</fullName>
    </submittedName>
</protein>
<comment type="caution">
    <text evidence="1">The sequence shown here is derived from an EMBL/GenBank/DDBJ whole genome shotgun (WGS) entry which is preliminary data.</text>
</comment>
<evidence type="ECO:0000313" key="2">
    <source>
        <dbReference type="Proteomes" id="UP001302321"/>
    </source>
</evidence>
<proteinExistence type="predicted"/>
<keyword evidence="2" id="KW-1185">Reference proteome</keyword>